<name>A0ABD6DR39_9EURY</name>
<evidence type="ECO:0000256" key="3">
    <source>
        <dbReference type="ARBA" id="ARBA00023002"/>
    </source>
</evidence>
<evidence type="ECO:0000256" key="1">
    <source>
        <dbReference type="ARBA" id="ARBA00022723"/>
    </source>
</evidence>
<evidence type="ECO:0000256" key="4">
    <source>
        <dbReference type="RuleBase" id="RU361277"/>
    </source>
</evidence>
<dbReference type="GO" id="GO:0030554">
    <property type="term" value="F:adenyl nucleotide binding"/>
    <property type="evidence" value="ECO:0007669"/>
    <property type="project" value="UniProtKB-ARBA"/>
</dbReference>
<dbReference type="RefSeq" id="WP_256401660.1">
    <property type="nucleotide sequence ID" value="NZ_JANHJR010000004.1"/>
</dbReference>
<keyword evidence="2 4" id="KW-0862">Zinc</keyword>
<evidence type="ECO:0000313" key="7">
    <source>
        <dbReference type="EMBL" id="MFD1647862.1"/>
    </source>
</evidence>
<dbReference type="Proteomes" id="UP001597034">
    <property type="component" value="Unassembled WGS sequence"/>
</dbReference>
<evidence type="ECO:0000259" key="6">
    <source>
        <dbReference type="SMART" id="SM00829"/>
    </source>
</evidence>
<dbReference type="Pfam" id="PF08240">
    <property type="entry name" value="ADH_N"/>
    <property type="match status" value="1"/>
</dbReference>
<dbReference type="InterPro" id="IPR002328">
    <property type="entry name" value="ADH_Zn_CS"/>
</dbReference>
<dbReference type="Pfam" id="PF00107">
    <property type="entry name" value="ADH_zinc_N"/>
    <property type="match status" value="1"/>
</dbReference>
<dbReference type="PANTHER" id="PTHR43401:SF5">
    <property type="entry name" value="ALCOHOL DEHYDROGENASE-RELATED"/>
    <property type="match status" value="1"/>
</dbReference>
<comment type="caution">
    <text evidence="7">The sequence shown here is derived from an EMBL/GenBank/DDBJ whole genome shotgun (WGS) entry which is preliminary data.</text>
</comment>
<dbReference type="SUPFAM" id="SSF50129">
    <property type="entry name" value="GroES-like"/>
    <property type="match status" value="1"/>
</dbReference>
<proteinExistence type="inferred from homology"/>
<organism evidence="7 8">
    <name type="scientific">Haloarchaeobius litoreus</name>
    <dbReference type="NCBI Taxonomy" id="755306"/>
    <lineage>
        <taxon>Archaea</taxon>
        <taxon>Methanobacteriati</taxon>
        <taxon>Methanobacteriota</taxon>
        <taxon>Stenosarchaea group</taxon>
        <taxon>Halobacteria</taxon>
        <taxon>Halobacteriales</taxon>
        <taxon>Halorubellaceae</taxon>
        <taxon>Haloarchaeobius</taxon>
    </lineage>
</organism>
<dbReference type="GO" id="GO:0043168">
    <property type="term" value="F:anion binding"/>
    <property type="evidence" value="ECO:0007669"/>
    <property type="project" value="UniProtKB-ARBA"/>
</dbReference>
<reference evidence="7 8" key="1">
    <citation type="journal article" date="2019" name="Int. J. Syst. Evol. Microbiol.">
        <title>The Global Catalogue of Microorganisms (GCM) 10K type strain sequencing project: providing services to taxonomists for standard genome sequencing and annotation.</title>
        <authorList>
            <consortium name="The Broad Institute Genomics Platform"/>
            <consortium name="The Broad Institute Genome Sequencing Center for Infectious Disease"/>
            <person name="Wu L."/>
            <person name="Ma J."/>
        </authorList>
    </citation>
    <scope>NUCLEOTIDE SEQUENCE [LARGE SCALE GENOMIC DNA]</scope>
    <source>
        <strain evidence="7 8">CGMCC 1.10390</strain>
    </source>
</reference>
<accession>A0ABD6DR39</accession>
<comment type="cofactor">
    <cofactor evidence="4">
        <name>Zn(2+)</name>
        <dbReference type="ChEBI" id="CHEBI:29105"/>
    </cofactor>
</comment>
<dbReference type="InterPro" id="IPR013154">
    <property type="entry name" value="ADH-like_N"/>
</dbReference>
<keyword evidence="8" id="KW-1185">Reference proteome</keyword>
<dbReference type="GO" id="GO:0051262">
    <property type="term" value="P:protein tetramerization"/>
    <property type="evidence" value="ECO:0007669"/>
    <property type="project" value="UniProtKB-ARBA"/>
</dbReference>
<keyword evidence="1 4" id="KW-0479">Metal-binding</keyword>
<dbReference type="InterPro" id="IPR050129">
    <property type="entry name" value="Zn_alcohol_dh"/>
</dbReference>
<dbReference type="AlphaFoldDB" id="A0ABD6DR39"/>
<comment type="similarity">
    <text evidence="4">Belongs to the zinc-containing alcohol dehydrogenase family.</text>
</comment>
<evidence type="ECO:0000256" key="5">
    <source>
        <dbReference type="SAM" id="MobiDB-lite"/>
    </source>
</evidence>
<keyword evidence="3" id="KW-0560">Oxidoreductase</keyword>
<dbReference type="EMBL" id="JBHUDO010000004">
    <property type="protein sequence ID" value="MFD1647862.1"/>
    <property type="molecule type" value="Genomic_DNA"/>
</dbReference>
<dbReference type="SUPFAM" id="SSF51735">
    <property type="entry name" value="NAD(P)-binding Rossmann-fold domains"/>
    <property type="match status" value="1"/>
</dbReference>
<protein>
    <submittedName>
        <fullName evidence="7">Zinc-binding dehydrogenase</fullName>
    </submittedName>
</protein>
<gene>
    <name evidence="7" type="ORF">ACFSBL_19385</name>
</gene>
<evidence type="ECO:0000256" key="2">
    <source>
        <dbReference type="ARBA" id="ARBA00022833"/>
    </source>
</evidence>
<dbReference type="PROSITE" id="PS00059">
    <property type="entry name" value="ADH_ZINC"/>
    <property type="match status" value="1"/>
</dbReference>
<dbReference type="InterPro" id="IPR036291">
    <property type="entry name" value="NAD(P)-bd_dom_sf"/>
</dbReference>
<feature type="domain" description="Enoyl reductase (ER)" evidence="6">
    <location>
        <begin position="10"/>
        <end position="350"/>
    </location>
</feature>
<dbReference type="InterPro" id="IPR013149">
    <property type="entry name" value="ADH-like_C"/>
</dbReference>
<dbReference type="InterPro" id="IPR011032">
    <property type="entry name" value="GroES-like_sf"/>
</dbReference>
<dbReference type="PANTHER" id="PTHR43401">
    <property type="entry name" value="L-THREONINE 3-DEHYDROGENASE"/>
    <property type="match status" value="1"/>
</dbReference>
<sequence length="355" mass="37068">MRAAVLESYGEPLSIESVPEPDPEPHGAVVEVEACGICRSDWHAWQGHGEWADDQVALGQVLGHEPAGRVVAVGDDVTRLSVGDRVAVPFNLGDGACPHCLNGHGNVCDDGYALGFELDAPGAFAEAVHVPHADYNAIGLPSNVEPEEMAALGCRYVTAFHALSHRVDLAAGDWVAVHGCGGLGLAAVQLAAALGAGVVAVDVREEPLELASDLGATTTVDASTVDDVPGEVEALTGDGAHVSVDALGRAETCRNSVDCLRTRGTHVQLGLTTEAERGEVSLPIDAMARWDVSFLGSRGMPPTRYDELLRMIAADRIDPGALVTRRVALSEVSDRLAAMTDYGTRGVEVVTEFGG</sequence>
<feature type="region of interest" description="Disordered" evidence="5">
    <location>
        <begin position="1"/>
        <end position="26"/>
    </location>
</feature>
<dbReference type="InterPro" id="IPR020843">
    <property type="entry name" value="ER"/>
</dbReference>
<dbReference type="SMART" id="SM00829">
    <property type="entry name" value="PKS_ER"/>
    <property type="match status" value="1"/>
</dbReference>
<dbReference type="GO" id="GO:0046872">
    <property type="term" value="F:metal ion binding"/>
    <property type="evidence" value="ECO:0007669"/>
    <property type="project" value="UniProtKB-KW"/>
</dbReference>
<dbReference type="Gene3D" id="3.90.180.10">
    <property type="entry name" value="Medium-chain alcohol dehydrogenases, catalytic domain"/>
    <property type="match status" value="1"/>
</dbReference>
<dbReference type="GO" id="GO:0016616">
    <property type="term" value="F:oxidoreductase activity, acting on the CH-OH group of donors, NAD or NADP as acceptor"/>
    <property type="evidence" value="ECO:0007669"/>
    <property type="project" value="UniProtKB-ARBA"/>
</dbReference>
<dbReference type="GO" id="GO:0044281">
    <property type="term" value="P:small molecule metabolic process"/>
    <property type="evidence" value="ECO:0007669"/>
    <property type="project" value="UniProtKB-ARBA"/>
</dbReference>
<evidence type="ECO:0000313" key="8">
    <source>
        <dbReference type="Proteomes" id="UP001597034"/>
    </source>
</evidence>